<dbReference type="KEGG" id="atm:ANT_17360"/>
<name>E8N5P8_ANATU</name>
<dbReference type="EMBL" id="AP012029">
    <property type="protein sequence ID" value="BAJ63762.1"/>
    <property type="molecule type" value="Genomic_DNA"/>
</dbReference>
<keyword evidence="2" id="KW-1185">Reference proteome</keyword>
<dbReference type="Proteomes" id="UP000008922">
    <property type="component" value="Chromosome"/>
</dbReference>
<dbReference type="STRING" id="926569.ANT_17360"/>
<sequence>MTTNEAGCTGDKEHRWNYSRLSSGTTLAPQYAIDMLTITLWRQYRMESTPSPIPLGFHYFTDMEHYRLQDALDFIPLIKSVRGTFLFLPVYSSIAIPEYFLSAWIAESIQPIIHLKIPIENASQNHDLYLLIETYAKRGIKHLIFFDRPNMRRAWPPPVWVLSNLVERFVDQILPLFEFSNKLGVLPVLPPLEPGGDYWDTLFLKSTLQALQRRNAHLQFGYSAYGWTCGHPLNWGAGGPERWPLSLPYHPIQGNEDHRGIRIFEWYSSIAKSFGFDHLPLFILDSGKPDTPLNSFEEWQAIEILNLIRSEQAAGKDIDVQTLGLWMPAEMDSAEFQRGIEKIKEWQDRLEAKNTAQAVHPNSASVIEHYVLIGDSHPAITDWRLRASHAFVLKHKATLGFSLQQASKAKRVTILATEEEIPEENLNDLRHQGILVERISETGTALATILRER</sequence>
<reference evidence="1 2" key="1">
    <citation type="submission" date="2010-12" db="EMBL/GenBank/DDBJ databases">
        <title>Whole genome sequence of Anaerolinea thermophila UNI-1.</title>
        <authorList>
            <person name="Narita-Yamada S."/>
            <person name="Kishi E."/>
            <person name="Watanabe Y."/>
            <person name="Takasaki K."/>
            <person name="Ankai A."/>
            <person name="Oguchi A."/>
            <person name="Fukui S."/>
            <person name="Takahashi M."/>
            <person name="Yashiro I."/>
            <person name="Hosoyama A."/>
            <person name="Sekiguchi Y."/>
            <person name="Hanada S."/>
            <person name="Fujita N."/>
        </authorList>
    </citation>
    <scope>NUCLEOTIDE SEQUENCE [LARGE SCALE GENOMIC DNA]</scope>
    <source>
        <strain evidence="2">DSM 14523 / JCM 11388 / NBRC 100420 / UNI-1</strain>
    </source>
</reference>
<evidence type="ECO:0000313" key="1">
    <source>
        <dbReference type="EMBL" id="BAJ63762.1"/>
    </source>
</evidence>
<dbReference type="OrthoDB" id="154259at2"/>
<evidence type="ECO:0000313" key="2">
    <source>
        <dbReference type="Proteomes" id="UP000008922"/>
    </source>
</evidence>
<dbReference type="RefSeq" id="WP_013560140.1">
    <property type="nucleotide sequence ID" value="NC_014960.1"/>
</dbReference>
<dbReference type="InParanoid" id="E8N5P8"/>
<gene>
    <name evidence="1" type="ordered locus">ANT_17360</name>
</gene>
<accession>E8N5P8</accession>
<protein>
    <submittedName>
        <fullName evidence="1">Uncharacterized protein</fullName>
    </submittedName>
</protein>
<dbReference type="HOGENOM" id="CLU_603626_0_0_0"/>
<proteinExistence type="predicted"/>
<dbReference type="AlphaFoldDB" id="E8N5P8"/>
<organism evidence="1 2">
    <name type="scientific">Anaerolinea thermophila (strain DSM 14523 / JCM 11388 / NBRC 100420 / UNI-1)</name>
    <dbReference type="NCBI Taxonomy" id="926569"/>
    <lineage>
        <taxon>Bacteria</taxon>
        <taxon>Bacillati</taxon>
        <taxon>Chloroflexota</taxon>
        <taxon>Anaerolineae</taxon>
        <taxon>Anaerolineales</taxon>
        <taxon>Anaerolineaceae</taxon>
        <taxon>Anaerolinea</taxon>
    </lineage>
</organism>